<feature type="signal peptide" evidence="4">
    <location>
        <begin position="1"/>
        <end position="23"/>
    </location>
</feature>
<evidence type="ECO:0000256" key="4">
    <source>
        <dbReference type="SAM" id="SignalP"/>
    </source>
</evidence>
<dbReference type="SUPFAM" id="SSF81631">
    <property type="entry name" value="PAP/OAS1 substrate-binding domain"/>
    <property type="match status" value="1"/>
</dbReference>
<protein>
    <recommendedName>
        <fullName evidence="5">PAP-associated domain-containing protein</fullName>
    </recommendedName>
</protein>
<geneLocation type="mitochondrion" evidence="6"/>
<feature type="compositionally biased region" description="Polar residues" evidence="3">
    <location>
        <begin position="415"/>
        <end position="424"/>
    </location>
</feature>
<evidence type="ECO:0000256" key="1">
    <source>
        <dbReference type="ARBA" id="ARBA00022723"/>
    </source>
</evidence>
<dbReference type="AlphaFoldDB" id="A0A3P3Y4V8"/>
<dbReference type="PROSITE" id="PS51257">
    <property type="entry name" value="PROKAR_LIPOPROTEIN"/>
    <property type="match status" value="1"/>
</dbReference>
<dbReference type="EMBL" id="OVEO01000003">
    <property type="protein sequence ID" value="SPQ95212.1"/>
    <property type="molecule type" value="Genomic_DNA"/>
</dbReference>
<dbReference type="GO" id="GO:0003729">
    <property type="term" value="F:mRNA binding"/>
    <property type="evidence" value="ECO:0007669"/>
    <property type="project" value="TreeGrafter"/>
</dbReference>
<dbReference type="GO" id="GO:1990817">
    <property type="term" value="F:poly(A) RNA polymerase activity"/>
    <property type="evidence" value="ECO:0007669"/>
    <property type="project" value="InterPro"/>
</dbReference>
<dbReference type="InterPro" id="IPR002058">
    <property type="entry name" value="PAP_assoc"/>
</dbReference>
<dbReference type="GO" id="GO:0031499">
    <property type="term" value="C:TRAMP complex"/>
    <property type="evidence" value="ECO:0007669"/>
    <property type="project" value="TreeGrafter"/>
</dbReference>
<dbReference type="SUPFAM" id="SSF81301">
    <property type="entry name" value="Nucleotidyltransferase"/>
    <property type="match status" value="1"/>
</dbReference>
<keyword evidence="4" id="KW-0732">Signal</keyword>
<proteinExistence type="predicted"/>
<feature type="region of interest" description="Disordered" evidence="3">
    <location>
        <begin position="830"/>
        <end position="850"/>
    </location>
</feature>
<organism evidence="6 7">
    <name type="scientific">Plasmodiophora brassicae</name>
    <name type="common">Clubroot disease agent</name>
    <dbReference type="NCBI Taxonomy" id="37360"/>
    <lineage>
        <taxon>Eukaryota</taxon>
        <taxon>Sar</taxon>
        <taxon>Rhizaria</taxon>
        <taxon>Endomyxa</taxon>
        <taxon>Phytomyxea</taxon>
        <taxon>Plasmodiophorida</taxon>
        <taxon>Plasmodiophoridae</taxon>
        <taxon>Plasmodiophora</taxon>
    </lineage>
</organism>
<evidence type="ECO:0000256" key="2">
    <source>
        <dbReference type="ARBA" id="ARBA00022842"/>
    </source>
</evidence>
<dbReference type="PANTHER" id="PTHR23092">
    <property type="entry name" value="POLY(A) RNA POLYMERASE"/>
    <property type="match status" value="1"/>
</dbReference>
<evidence type="ECO:0000256" key="3">
    <source>
        <dbReference type="SAM" id="MobiDB-lite"/>
    </source>
</evidence>
<evidence type="ECO:0000259" key="5">
    <source>
        <dbReference type="Pfam" id="PF03828"/>
    </source>
</evidence>
<dbReference type="InterPro" id="IPR043519">
    <property type="entry name" value="NT_sf"/>
</dbReference>
<reference evidence="6 7" key="1">
    <citation type="submission" date="2018-03" db="EMBL/GenBank/DDBJ databases">
        <authorList>
            <person name="Fogelqvist J."/>
        </authorList>
    </citation>
    <scope>NUCLEOTIDE SEQUENCE [LARGE SCALE GENOMIC DNA]</scope>
</reference>
<dbReference type="GO" id="GO:0043634">
    <property type="term" value="P:polyadenylation-dependent ncRNA catabolic process"/>
    <property type="evidence" value="ECO:0007669"/>
    <property type="project" value="TreeGrafter"/>
</dbReference>
<accession>A0A3P3Y4V8</accession>
<feature type="region of interest" description="Disordered" evidence="3">
    <location>
        <begin position="413"/>
        <end position="462"/>
    </location>
</feature>
<evidence type="ECO:0000313" key="7">
    <source>
        <dbReference type="Proteomes" id="UP000290189"/>
    </source>
</evidence>
<dbReference type="Gene3D" id="1.10.1410.10">
    <property type="match status" value="1"/>
</dbReference>
<dbReference type="GO" id="GO:0005730">
    <property type="term" value="C:nucleolus"/>
    <property type="evidence" value="ECO:0007669"/>
    <property type="project" value="TreeGrafter"/>
</dbReference>
<name>A0A3P3Y4V8_PLABS</name>
<gene>
    <name evidence="6" type="ORF">PLBR_LOCUS2427</name>
</gene>
<keyword evidence="6" id="KW-0496">Mitochondrion</keyword>
<dbReference type="Gene3D" id="3.30.460.10">
    <property type="entry name" value="Beta Polymerase, domain 2"/>
    <property type="match status" value="1"/>
</dbReference>
<dbReference type="Pfam" id="PF03828">
    <property type="entry name" value="PAP_assoc"/>
    <property type="match status" value="1"/>
</dbReference>
<sequence>MLSSRSALLAVLVIGACGVTVHAGKRGPVKRGRSRISSPLPWSPSAEIRDAVMLLEEARVTLCQVEAPSPGSPLPKMPPCEKFAAILKGRAPMFNRVPSFKSISMASSGQFSAAYNNLADIWDQIEVVAGDHLDSSAVNGQLDRNRCRVMTLVKELSRVLATLSCGVGSRRDSKFQDIPKLQFWNATNVSREAIVLAALQIRDQSDLAQEFLDASRSRNAVLEQVYAAYDEYCDLVFNALSGPILIAVAEAHNGKRKKQRRQNAVATYSPLIYASHKAKDMKGFIAEHVQQLRLVNGRLVEDCERQERIRKLVDQIIYMMQPNTSPTLAESVGVDANQSKKKAKKKKKKAVGKPIANVAETTGDAACEKTGPQVEQAVQCVNISTRVAAAAGAEIDDESCRIPPTPCVVVDQPRSPCTTVGRGNQRSDERSPIPLRSATESGINGTAGGSVDADDLPTTSARSPLTPDSAACAFARGAVTLQTLSPSSSRLSPHSPAYVPASKPAMLGAWLSSSILPPAPPGFDSGRTVSNSCSATLHRVPVDTRAESLDAQLTSDLRGFVAAVEEDRQWDDHYHRQGYGTVLQVVRDLFPDAIVNVAGSVAYGLHLPAPISDLDLVIQHPAVNASDGLRMLYLSIRCARTLSSVKYFPWASTPIIKATAADSLVNIDVTWNVANVEQSRDLVLEAVTHPFFRPIVMYMKYYLHVYGLGSPYHGGIGSFTLYVLVIFHLQANGTSCSVSAGSCLRAFLEYYGSSFQVEQYCISVHTGGRPILKADRGHRAPLDVARLCVDSPFDETVDIGRSAFNFAAVRRQLLSTYTILAEPSAVSLSDLTPHDTPPVHGLTTKTRQTG</sequence>
<evidence type="ECO:0000313" key="6">
    <source>
        <dbReference type="EMBL" id="SPQ95212.1"/>
    </source>
</evidence>
<dbReference type="InterPro" id="IPR045862">
    <property type="entry name" value="Trf4-like"/>
</dbReference>
<dbReference type="GO" id="GO:0031123">
    <property type="term" value="P:RNA 3'-end processing"/>
    <property type="evidence" value="ECO:0007669"/>
    <property type="project" value="TreeGrafter"/>
</dbReference>
<keyword evidence="2" id="KW-0460">Magnesium</keyword>
<feature type="domain" description="PAP-associated" evidence="5">
    <location>
        <begin position="741"/>
        <end position="796"/>
    </location>
</feature>
<feature type="chain" id="PRO_5018212069" description="PAP-associated domain-containing protein" evidence="4">
    <location>
        <begin position="24"/>
        <end position="850"/>
    </location>
</feature>
<keyword evidence="1" id="KW-0479">Metal-binding</keyword>
<dbReference type="GO" id="GO:0046872">
    <property type="term" value="F:metal ion binding"/>
    <property type="evidence" value="ECO:0007669"/>
    <property type="project" value="UniProtKB-KW"/>
</dbReference>
<dbReference type="Proteomes" id="UP000290189">
    <property type="component" value="Unassembled WGS sequence"/>
</dbReference>
<dbReference type="PANTHER" id="PTHR23092:SF15">
    <property type="entry name" value="INACTIVE NON-CANONICAL POLY(A) RNA POLYMERASE PROTEIN TRF4-2-RELATED"/>
    <property type="match status" value="1"/>
</dbReference>